<comment type="subunit">
    <text evidence="2">Homotrimer.</text>
</comment>
<evidence type="ECO:0000256" key="9">
    <source>
        <dbReference type="ARBA" id="ARBA00023136"/>
    </source>
</evidence>
<dbReference type="CDD" id="cd00342">
    <property type="entry name" value="gram_neg_porins"/>
    <property type="match status" value="1"/>
</dbReference>
<comment type="subcellular location">
    <subcellularLocation>
        <location evidence="1">Membrane</location>
        <topology evidence="1">Multi-pass membrane protein</topology>
    </subcellularLocation>
</comment>
<name>A0A1J5TF63_9ZZZZ</name>
<evidence type="ECO:0000256" key="10">
    <source>
        <dbReference type="ARBA" id="ARBA00023237"/>
    </source>
</evidence>
<dbReference type="PANTHER" id="PTHR34501:SF9">
    <property type="entry name" value="MAJOR OUTER MEMBRANE PROTEIN P.IA"/>
    <property type="match status" value="1"/>
</dbReference>
<proteinExistence type="predicted"/>
<keyword evidence="9" id="KW-0472">Membrane</keyword>
<reference evidence="12" key="1">
    <citation type="submission" date="2016-10" db="EMBL/GenBank/DDBJ databases">
        <title>Sequence of Gallionella enrichment culture.</title>
        <authorList>
            <person name="Poehlein A."/>
            <person name="Muehling M."/>
            <person name="Daniel R."/>
        </authorList>
    </citation>
    <scope>NUCLEOTIDE SEQUENCE</scope>
</reference>
<keyword evidence="8" id="KW-0626">Porin</keyword>
<dbReference type="GO" id="GO:0006811">
    <property type="term" value="P:monoatomic ion transport"/>
    <property type="evidence" value="ECO:0007669"/>
    <property type="project" value="UniProtKB-KW"/>
</dbReference>
<feature type="domain" description="Porin" evidence="11">
    <location>
        <begin position="7"/>
        <end position="410"/>
    </location>
</feature>
<dbReference type="Pfam" id="PF13609">
    <property type="entry name" value="Porin_4"/>
    <property type="match status" value="1"/>
</dbReference>
<dbReference type="GO" id="GO:0015288">
    <property type="term" value="F:porin activity"/>
    <property type="evidence" value="ECO:0007669"/>
    <property type="project" value="UniProtKB-KW"/>
</dbReference>
<evidence type="ECO:0000256" key="8">
    <source>
        <dbReference type="ARBA" id="ARBA00023114"/>
    </source>
</evidence>
<keyword evidence="7" id="KW-0406">Ion transport</keyword>
<keyword evidence="5" id="KW-0812">Transmembrane</keyword>
<dbReference type="InterPro" id="IPR033900">
    <property type="entry name" value="Gram_neg_porin_domain"/>
</dbReference>
<evidence type="ECO:0000256" key="5">
    <source>
        <dbReference type="ARBA" id="ARBA00022692"/>
    </source>
</evidence>
<dbReference type="AlphaFoldDB" id="A0A1J5TF63"/>
<sequence length="437" mass="45335">MQKKIIALAVAAAFSAPAFASDLTVNSGSTSVSLYGVLDVGVAQMTNAGNFSSQFVTGAVPTGNANNARVGTVRGMMNGGESQSRWGIKGSEDLGDGNSAFFQLESAFSLGTGSVATSGLAGGTNAPGGINNRSMIADTALNGQLFNRMALVGLSNNDLGAFSFGRQYSLQLDIIGSVGGGYDPVNAQMFSPINFSGSYGGGGATDNSRVDNAIKYAKKFGNVNVNVLYGMGGMANASSARSNFQANVGYEADTFGVQAAMQQANDTTAISPNATANTVNVQYINLTSYMLTGRYQVIEPLTLKAGFERMQISAPSNYGADQTIGQIYGYNVGTASAFTGAQKNINVFWVGANYQLTQATKLSAGFYDAKIPAYGASTATGDDKYYSAMVEYNLSKKTNLYAAFMLDKKSGALNVAATGVGSIATFNTYGAGVRVKF</sequence>
<keyword evidence="3" id="KW-0813">Transport</keyword>
<dbReference type="InterPro" id="IPR023614">
    <property type="entry name" value="Porin_dom_sf"/>
</dbReference>
<organism evidence="12">
    <name type="scientific">mine drainage metagenome</name>
    <dbReference type="NCBI Taxonomy" id="410659"/>
    <lineage>
        <taxon>unclassified sequences</taxon>
        <taxon>metagenomes</taxon>
        <taxon>ecological metagenomes</taxon>
    </lineage>
</organism>
<keyword evidence="4" id="KW-1134">Transmembrane beta strand</keyword>
<evidence type="ECO:0000256" key="1">
    <source>
        <dbReference type="ARBA" id="ARBA00004141"/>
    </source>
</evidence>
<dbReference type="EMBL" id="MLJW01000001">
    <property type="protein sequence ID" value="OIR19559.1"/>
    <property type="molecule type" value="Genomic_DNA"/>
</dbReference>
<comment type="caution">
    <text evidence="12">The sequence shown here is derived from an EMBL/GenBank/DDBJ whole genome shotgun (WGS) entry which is preliminary data.</text>
</comment>
<evidence type="ECO:0000256" key="6">
    <source>
        <dbReference type="ARBA" id="ARBA00022729"/>
    </source>
</evidence>
<gene>
    <name evidence="12" type="ORF">GALL_04400</name>
</gene>
<dbReference type="Gene3D" id="2.40.160.10">
    <property type="entry name" value="Porin"/>
    <property type="match status" value="1"/>
</dbReference>
<evidence type="ECO:0000256" key="3">
    <source>
        <dbReference type="ARBA" id="ARBA00022448"/>
    </source>
</evidence>
<evidence type="ECO:0000256" key="4">
    <source>
        <dbReference type="ARBA" id="ARBA00022452"/>
    </source>
</evidence>
<evidence type="ECO:0000259" key="11">
    <source>
        <dbReference type="Pfam" id="PF13609"/>
    </source>
</evidence>
<evidence type="ECO:0000313" key="12">
    <source>
        <dbReference type="EMBL" id="OIR19559.1"/>
    </source>
</evidence>
<keyword evidence="10" id="KW-0998">Cell outer membrane</keyword>
<accession>A0A1J5TF63</accession>
<evidence type="ECO:0000256" key="7">
    <source>
        <dbReference type="ARBA" id="ARBA00023065"/>
    </source>
</evidence>
<dbReference type="GO" id="GO:0046930">
    <property type="term" value="C:pore complex"/>
    <property type="evidence" value="ECO:0007669"/>
    <property type="project" value="UniProtKB-KW"/>
</dbReference>
<protein>
    <submittedName>
        <fullName evidence="12">Outer membrane porin protein</fullName>
    </submittedName>
</protein>
<dbReference type="InterPro" id="IPR050298">
    <property type="entry name" value="Gram-neg_bact_OMP"/>
</dbReference>
<dbReference type="PANTHER" id="PTHR34501">
    <property type="entry name" value="PROTEIN YDDL-RELATED"/>
    <property type="match status" value="1"/>
</dbReference>
<keyword evidence="6" id="KW-0732">Signal</keyword>
<evidence type="ECO:0000256" key="2">
    <source>
        <dbReference type="ARBA" id="ARBA00011233"/>
    </source>
</evidence>
<dbReference type="SUPFAM" id="SSF56935">
    <property type="entry name" value="Porins"/>
    <property type="match status" value="1"/>
</dbReference>